<feature type="compositionally biased region" description="Polar residues" evidence="1">
    <location>
        <begin position="41"/>
        <end position="51"/>
    </location>
</feature>
<dbReference type="EMBL" id="MU253869">
    <property type="protein sequence ID" value="KAG9245022.1"/>
    <property type="molecule type" value="Genomic_DNA"/>
</dbReference>
<organism evidence="4 5">
    <name type="scientific">Calycina marina</name>
    <dbReference type="NCBI Taxonomy" id="1763456"/>
    <lineage>
        <taxon>Eukaryota</taxon>
        <taxon>Fungi</taxon>
        <taxon>Dikarya</taxon>
        <taxon>Ascomycota</taxon>
        <taxon>Pezizomycotina</taxon>
        <taxon>Leotiomycetes</taxon>
        <taxon>Helotiales</taxon>
        <taxon>Pezizellaceae</taxon>
        <taxon>Calycina</taxon>
    </lineage>
</organism>
<evidence type="ECO:0000313" key="5">
    <source>
        <dbReference type="Proteomes" id="UP000887226"/>
    </source>
</evidence>
<feature type="chain" id="PRO_5040271685" description="Transmembrane protein" evidence="3">
    <location>
        <begin position="22"/>
        <end position="347"/>
    </location>
</feature>
<accession>A0A9P8CFN3</accession>
<sequence>MKTTQDVLLIGVLCLPFCAVAQLEGSAVIGARSSESSRSSVIDTRTQASYGTSTTPSTPTATSIVVVTHSSAGDLQSASVDSTSGQTTTASGSMPIQQRDLFIILSSVLGSTAIILVALAVCLARRRRKGRAPFNRRGVTPIGDEEIESWRESKQTPAVDSQSPHTPRGLSIDSIALRHSPAGTWNWNTLPIQQPPPAMTYQPDFLARAPNSRVGLTDDAIPGDRPYIPVPRRQSSRLSKAPPGHERSKSRKSSMSARSTRSFTTGPLILEKPQPSMNIWNDPEGEFMTSRSRSRGDEDSPGTSIFDGLSIGGGGLSPRPKSKAHLRNWQANQEWEKETSVIGRAIA</sequence>
<evidence type="ECO:0000256" key="1">
    <source>
        <dbReference type="SAM" id="MobiDB-lite"/>
    </source>
</evidence>
<evidence type="ECO:0000256" key="3">
    <source>
        <dbReference type="SAM" id="SignalP"/>
    </source>
</evidence>
<evidence type="ECO:0008006" key="6">
    <source>
        <dbReference type="Google" id="ProtNLM"/>
    </source>
</evidence>
<dbReference type="OrthoDB" id="4120617at2759"/>
<dbReference type="Proteomes" id="UP000887226">
    <property type="component" value="Unassembled WGS sequence"/>
</dbReference>
<feature type="compositionally biased region" description="Polar residues" evidence="1">
    <location>
        <begin position="155"/>
        <end position="165"/>
    </location>
</feature>
<keyword evidence="2" id="KW-0472">Membrane</keyword>
<keyword evidence="2" id="KW-0812">Transmembrane</keyword>
<feature type="compositionally biased region" description="Low complexity" evidence="1">
    <location>
        <begin position="253"/>
        <end position="262"/>
    </location>
</feature>
<name>A0A9P8CFN3_9HELO</name>
<gene>
    <name evidence="4" type="ORF">BJ878DRAFT_503386</name>
</gene>
<reference evidence="4" key="1">
    <citation type="journal article" date="2021" name="IMA Fungus">
        <title>Genomic characterization of three marine fungi, including Emericellopsis atlantica sp. nov. with signatures of a generalist lifestyle and marine biomass degradation.</title>
        <authorList>
            <person name="Hagestad O.C."/>
            <person name="Hou L."/>
            <person name="Andersen J.H."/>
            <person name="Hansen E.H."/>
            <person name="Altermark B."/>
            <person name="Li C."/>
            <person name="Kuhnert E."/>
            <person name="Cox R.J."/>
            <person name="Crous P.W."/>
            <person name="Spatafora J.W."/>
            <person name="Lail K."/>
            <person name="Amirebrahimi M."/>
            <person name="Lipzen A."/>
            <person name="Pangilinan J."/>
            <person name="Andreopoulos W."/>
            <person name="Hayes R.D."/>
            <person name="Ng V."/>
            <person name="Grigoriev I.V."/>
            <person name="Jackson S.A."/>
            <person name="Sutton T.D.S."/>
            <person name="Dobson A.D.W."/>
            <person name="Rama T."/>
        </authorList>
    </citation>
    <scope>NUCLEOTIDE SEQUENCE</scope>
    <source>
        <strain evidence="4">TRa3180A</strain>
    </source>
</reference>
<dbReference type="AlphaFoldDB" id="A0A9P8CFN3"/>
<keyword evidence="3" id="KW-0732">Signal</keyword>
<keyword evidence="5" id="KW-1185">Reference proteome</keyword>
<evidence type="ECO:0000256" key="2">
    <source>
        <dbReference type="SAM" id="Phobius"/>
    </source>
</evidence>
<feature type="region of interest" description="Disordered" evidence="1">
    <location>
        <begin position="149"/>
        <end position="170"/>
    </location>
</feature>
<keyword evidence="2" id="KW-1133">Transmembrane helix</keyword>
<feature type="transmembrane region" description="Helical" evidence="2">
    <location>
        <begin position="101"/>
        <end position="124"/>
    </location>
</feature>
<proteinExistence type="predicted"/>
<evidence type="ECO:0000313" key="4">
    <source>
        <dbReference type="EMBL" id="KAG9245022.1"/>
    </source>
</evidence>
<feature type="region of interest" description="Disordered" evidence="1">
    <location>
        <begin position="214"/>
        <end position="331"/>
    </location>
</feature>
<feature type="region of interest" description="Disordered" evidence="1">
    <location>
        <begin position="40"/>
        <end position="60"/>
    </location>
</feature>
<feature type="signal peptide" evidence="3">
    <location>
        <begin position="1"/>
        <end position="21"/>
    </location>
</feature>
<protein>
    <recommendedName>
        <fullName evidence="6">Transmembrane protein</fullName>
    </recommendedName>
</protein>
<comment type="caution">
    <text evidence="4">The sequence shown here is derived from an EMBL/GenBank/DDBJ whole genome shotgun (WGS) entry which is preliminary data.</text>
</comment>